<comment type="caution">
    <text evidence="2">The sequence shown here is derived from an EMBL/GenBank/DDBJ whole genome shotgun (WGS) entry which is preliminary data.</text>
</comment>
<evidence type="ECO:0000313" key="2">
    <source>
        <dbReference type="EMBL" id="RAI46149.1"/>
    </source>
</evidence>
<keyword evidence="3" id="KW-1185">Reference proteome</keyword>
<evidence type="ECO:0000259" key="1">
    <source>
        <dbReference type="Pfam" id="PF09343"/>
    </source>
</evidence>
<protein>
    <submittedName>
        <fullName evidence="2">Glycoside hydrolase</fullName>
    </submittedName>
</protein>
<feature type="domain" description="DUF2460" evidence="1">
    <location>
        <begin position="5"/>
        <end position="194"/>
    </location>
</feature>
<gene>
    <name evidence="2" type="ORF">CH341_00140</name>
</gene>
<name>A0A327L5B8_9BRAD</name>
<dbReference type="Proteomes" id="UP000249130">
    <property type="component" value="Unassembled WGS sequence"/>
</dbReference>
<accession>A0A327L5B8</accession>
<dbReference type="Pfam" id="PF09343">
    <property type="entry name" value="DUF2460"/>
    <property type="match status" value="1"/>
</dbReference>
<organism evidence="2 3">
    <name type="scientific">Rhodoplanes roseus</name>
    <dbReference type="NCBI Taxonomy" id="29409"/>
    <lineage>
        <taxon>Bacteria</taxon>
        <taxon>Pseudomonadati</taxon>
        <taxon>Pseudomonadota</taxon>
        <taxon>Alphaproteobacteria</taxon>
        <taxon>Hyphomicrobiales</taxon>
        <taxon>Nitrobacteraceae</taxon>
        <taxon>Rhodoplanes</taxon>
    </lineage>
</organism>
<dbReference type="NCBIfam" id="TIGR02217">
    <property type="entry name" value="chp_TIGR02217"/>
    <property type="match status" value="1"/>
</dbReference>
<keyword evidence="2" id="KW-0378">Hydrolase</keyword>
<dbReference type="EMBL" id="NPEX01000001">
    <property type="protein sequence ID" value="RAI46149.1"/>
    <property type="molecule type" value="Genomic_DNA"/>
</dbReference>
<dbReference type="InterPro" id="IPR011740">
    <property type="entry name" value="DUF2460"/>
</dbReference>
<dbReference type="AlphaFoldDB" id="A0A327L5B8"/>
<dbReference type="GO" id="GO:0016787">
    <property type="term" value="F:hydrolase activity"/>
    <property type="evidence" value="ECO:0007669"/>
    <property type="project" value="UniProtKB-KW"/>
</dbReference>
<proteinExistence type="predicted"/>
<evidence type="ECO:0000313" key="3">
    <source>
        <dbReference type="Proteomes" id="UP000249130"/>
    </source>
</evidence>
<sequence>MTGFHDVRFPDAIARGAIGGPEFSTDVIAVASGYEQRNVNWSAARAKFDISTGIRTREQMAEVIAFFRARRGRAYGFRFRDWNDFEATGEALASTADPLVWQLRKQYASGPSSEQRTITKPGSGTVVVRVDGDPVAVTVDHLTGLVTFSTAPVAQPYADFAFDVPVRFDTDHLPVTAVAYHIQQVSSIQLVELRV</sequence>
<dbReference type="RefSeq" id="WP_111417009.1">
    <property type="nucleotide sequence ID" value="NZ_NPEX01000001.1"/>
</dbReference>
<dbReference type="OrthoDB" id="1685145at2"/>
<reference evidence="2 3" key="1">
    <citation type="submission" date="2017-07" db="EMBL/GenBank/DDBJ databases">
        <title>Draft Genome Sequences of Select Purple Nonsulfur Bacteria.</title>
        <authorList>
            <person name="Lasarre B."/>
            <person name="Mckinlay J.B."/>
        </authorList>
    </citation>
    <scope>NUCLEOTIDE SEQUENCE [LARGE SCALE GENOMIC DNA]</scope>
    <source>
        <strain evidence="2 3">DSM 5909</strain>
    </source>
</reference>